<evidence type="ECO:0000256" key="3">
    <source>
        <dbReference type="ARBA" id="ARBA00023295"/>
    </source>
</evidence>
<gene>
    <name evidence="6" type="ORF">CW362_16840</name>
</gene>
<evidence type="ECO:0000256" key="1">
    <source>
        <dbReference type="ARBA" id="ARBA00007754"/>
    </source>
</evidence>
<dbReference type="PROSITE" id="PS51764">
    <property type="entry name" value="GH26"/>
    <property type="match status" value="1"/>
</dbReference>
<dbReference type="AlphaFoldDB" id="A0A2I0SPR1"/>
<dbReference type="PANTHER" id="PTHR40079">
    <property type="entry name" value="MANNAN ENDO-1,4-BETA-MANNOSIDASE E-RELATED"/>
    <property type="match status" value="1"/>
</dbReference>
<dbReference type="SUPFAM" id="SSF51445">
    <property type="entry name" value="(Trans)glycosidases"/>
    <property type="match status" value="1"/>
</dbReference>
<dbReference type="PANTHER" id="PTHR40079:SF4">
    <property type="entry name" value="GH26 DOMAIN-CONTAINING PROTEIN-RELATED"/>
    <property type="match status" value="1"/>
</dbReference>
<proteinExistence type="inferred from homology"/>
<keyword evidence="2 4" id="KW-0378">Hydrolase</keyword>
<dbReference type="InterPro" id="IPR022790">
    <property type="entry name" value="GH26_dom"/>
</dbReference>
<organism evidence="6 7">
    <name type="scientific">Streptomyces populi</name>
    <dbReference type="NCBI Taxonomy" id="2058924"/>
    <lineage>
        <taxon>Bacteria</taxon>
        <taxon>Bacillati</taxon>
        <taxon>Actinomycetota</taxon>
        <taxon>Actinomycetes</taxon>
        <taxon>Kitasatosporales</taxon>
        <taxon>Streptomycetaceae</taxon>
        <taxon>Streptomyces</taxon>
    </lineage>
</organism>
<dbReference type="Pfam" id="PF02156">
    <property type="entry name" value="Glyco_hydro_26"/>
    <property type="match status" value="1"/>
</dbReference>
<feature type="active site" description="Nucleophile" evidence="4">
    <location>
        <position position="283"/>
    </location>
</feature>
<evidence type="ECO:0000256" key="2">
    <source>
        <dbReference type="ARBA" id="ARBA00022801"/>
    </source>
</evidence>
<accession>A0A2I0SPR1</accession>
<name>A0A2I0SPR1_9ACTN</name>
<keyword evidence="7" id="KW-1185">Reference proteome</keyword>
<dbReference type="GO" id="GO:0016985">
    <property type="term" value="F:mannan endo-1,4-beta-mannosidase activity"/>
    <property type="evidence" value="ECO:0007669"/>
    <property type="project" value="InterPro"/>
</dbReference>
<evidence type="ECO:0000313" key="7">
    <source>
        <dbReference type="Proteomes" id="UP000236178"/>
    </source>
</evidence>
<dbReference type="EMBL" id="PJOS01000028">
    <property type="protein sequence ID" value="PKT71917.1"/>
    <property type="molecule type" value="Genomic_DNA"/>
</dbReference>
<evidence type="ECO:0000256" key="4">
    <source>
        <dbReference type="PROSITE-ProRule" id="PRU01100"/>
    </source>
</evidence>
<dbReference type="Gene3D" id="3.20.20.80">
    <property type="entry name" value="Glycosidases"/>
    <property type="match status" value="1"/>
</dbReference>
<reference evidence="6 7" key="1">
    <citation type="submission" date="2017-12" db="EMBL/GenBank/DDBJ databases">
        <title>Streptomyces populusis sp. nov., a novel endophytic actinobacterium isolated from stems of Populus adenopoda Maxim.</title>
        <authorList>
            <person name="Wang Z."/>
        </authorList>
    </citation>
    <scope>NUCLEOTIDE SEQUENCE [LARGE SCALE GENOMIC DNA]</scope>
    <source>
        <strain evidence="6 7">A249</strain>
    </source>
</reference>
<sequence length="357" mass="38612">MSRGSRTVPASRLLLVRTETSRMAIARRRSRLTVAAILVAAVTFLVNACGAGSGSDAEAGTAAAPAAHFEISSMLEPSGRALGVVDDKTPWQYGIVTTFAEEAGRTPDIREYYSSWGDDFDAEGNAFLWKHGQLPMMALVPSDTSLADIAEGGEDAYIRRLADQIASYDGPLALSFAGEMNGPWNSWGPEHAEPADFVAAWKHVHDVFGERGVTNVIWVWTPHVVDSGTTAKLRPYYPGGAYVDWVGLIGYYGPIDGVAFSSLFTPTLRQIEGFADKPVLIAETGVAQSDQKQAHIRDLFRGAAKAGVIGLVWYDQRKDWPGGKQLMDWRIKTSVGALAAFQVESARNGFGHSFKNG</sequence>
<keyword evidence="3 4" id="KW-0326">Glycosidase</keyword>
<dbReference type="GO" id="GO:0006080">
    <property type="term" value="P:substituted mannan metabolic process"/>
    <property type="evidence" value="ECO:0007669"/>
    <property type="project" value="InterPro"/>
</dbReference>
<evidence type="ECO:0000259" key="5">
    <source>
        <dbReference type="PROSITE" id="PS51764"/>
    </source>
</evidence>
<comment type="similarity">
    <text evidence="1 4">Belongs to the glycosyl hydrolase 26 family.</text>
</comment>
<dbReference type="InterPro" id="IPR000805">
    <property type="entry name" value="Glyco_hydro_26"/>
</dbReference>
<feature type="active site" description="Proton donor" evidence="4">
    <location>
        <position position="179"/>
    </location>
</feature>
<dbReference type="InterPro" id="IPR017853">
    <property type="entry name" value="GH"/>
</dbReference>
<evidence type="ECO:0000313" key="6">
    <source>
        <dbReference type="EMBL" id="PKT71917.1"/>
    </source>
</evidence>
<dbReference type="Proteomes" id="UP000236178">
    <property type="component" value="Unassembled WGS sequence"/>
</dbReference>
<comment type="caution">
    <text evidence="6">The sequence shown here is derived from an EMBL/GenBank/DDBJ whole genome shotgun (WGS) entry which is preliminary data.</text>
</comment>
<feature type="domain" description="GH26" evidence="5">
    <location>
        <begin position="60"/>
        <end position="336"/>
    </location>
</feature>
<dbReference type="OrthoDB" id="9816550at2"/>
<protein>
    <submittedName>
        <fullName evidence="6">Beta-mannanase</fullName>
    </submittedName>
</protein>